<feature type="transmembrane region" description="Helical" evidence="5">
    <location>
        <begin position="303"/>
        <end position="324"/>
    </location>
</feature>
<feature type="domain" description="EamA" evidence="6">
    <location>
        <begin position="242"/>
        <end position="373"/>
    </location>
</feature>
<dbReference type="InterPro" id="IPR000620">
    <property type="entry name" value="EamA_dom"/>
</dbReference>
<comment type="caution">
    <text evidence="7">The sequence shown here is derived from an EMBL/GenBank/DDBJ whole genome shotgun (WGS) entry which is preliminary data.</text>
</comment>
<evidence type="ECO:0000256" key="4">
    <source>
        <dbReference type="ARBA" id="ARBA00023136"/>
    </source>
</evidence>
<dbReference type="PANTHER" id="PTHR22911">
    <property type="entry name" value="ACYL-MALONYL CONDENSING ENZYME-RELATED"/>
    <property type="match status" value="1"/>
</dbReference>
<feature type="transmembrane region" description="Helical" evidence="5">
    <location>
        <begin position="180"/>
        <end position="198"/>
    </location>
</feature>
<dbReference type="SUPFAM" id="SSF103481">
    <property type="entry name" value="Multidrug resistance efflux transporter EmrE"/>
    <property type="match status" value="2"/>
</dbReference>
<feature type="transmembrane region" description="Helical" evidence="5">
    <location>
        <begin position="121"/>
        <end position="141"/>
    </location>
</feature>
<proteinExistence type="predicted"/>
<feature type="transmembrane region" description="Helical" evidence="5">
    <location>
        <begin position="357"/>
        <end position="375"/>
    </location>
</feature>
<protein>
    <recommendedName>
        <fullName evidence="6">EamA domain-containing protein</fullName>
    </recommendedName>
</protein>
<dbReference type="GO" id="GO:0016020">
    <property type="term" value="C:membrane"/>
    <property type="evidence" value="ECO:0007669"/>
    <property type="project" value="UniProtKB-SubCell"/>
</dbReference>
<dbReference type="Pfam" id="PF00892">
    <property type="entry name" value="EamA"/>
    <property type="match status" value="2"/>
</dbReference>
<feature type="transmembrane region" description="Helical" evidence="5">
    <location>
        <begin position="240"/>
        <end position="260"/>
    </location>
</feature>
<dbReference type="PANTHER" id="PTHR22911:SF6">
    <property type="entry name" value="SOLUTE CARRIER FAMILY 35 MEMBER G1"/>
    <property type="match status" value="1"/>
</dbReference>
<evidence type="ECO:0000313" key="7">
    <source>
        <dbReference type="EMBL" id="KAJ6224711.1"/>
    </source>
</evidence>
<dbReference type="InterPro" id="IPR037185">
    <property type="entry name" value="EmrE-like"/>
</dbReference>
<organism evidence="7 8">
    <name type="scientific">Blomia tropicalis</name>
    <name type="common">Mite</name>
    <dbReference type="NCBI Taxonomy" id="40697"/>
    <lineage>
        <taxon>Eukaryota</taxon>
        <taxon>Metazoa</taxon>
        <taxon>Ecdysozoa</taxon>
        <taxon>Arthropoda</taxon>
        <taxon>Chelicerata</taxon>
        <taxon>Arachnida</taxon>
        <taxon>Acari</taxon>
        <taxon>Acariformes</taxon>
        <taxon>Sarcoptiformes</taxon>
        <taxon>Astigmata</taxon>
        <taxon>Glycyphagoidea</taxon>
        <taxon>Echimyopodidae</taxon>
        <taxon>Blomia</taxon>
    </lineage>
</organism>
<feature type="transmembrane region" description="Helical" evidence="5">
    <location>
        <begin position="153"/>
        <end position="174"/>
    </location>
</feature>
<keyword evidence="3 5" id="KW-1133">Transmembrane helix</keyword>
<dbReference type="EMBL" id="JAPWDV010000001">
    <property type="protein sequence ID" value="KAJ6224711.1"/>
    <property type="molecule type" value="Genomic_DNA"/>
</dbReference>
<feature type="transmembrane region" description="Helical" evidence="5">
    <location>
        <begin position="272"/>
        <end position="291"/>
    </location>
</feature>
<feature type="transmembrane region" description="Helical" evidence="5">
    <location>
        <begin position="203"/>
        <end position="220"/>
    </location>
</feature>
<dbReference type="Proteomes" id="UP001142055">
    <property type="component" value="Chromosome 1"/>
</dbReference>
<keyword evidence="2 5" id="KW-0812">Transmembrane</keyword>
<evidence type="ECO:0000256" key="3">
    <source>
        <dbReference type="ARBA" id="ARBA00022989"/>
    </source>
</evidence>
<gene>
    <name evidence="7" type="ORF">RDWZM_003256</name>
</gene>
<name>A0A9Q0RSW0_BLOTA</name>
<evidence type="ECO:0000256" key="1">
    <source>
        <dbReference type="ARBA" id="ARBA00004141"/>
    </source>
</evidence>
<comment type="subcellular location">
    <subcellularLocation>
        <location evidence="1">Membrane</location>
        <topology evidence="1">Multi-pass membrane protein</topology>
    </subcellularLocation>
</comment>
<dbReference type="OMA" id="DAMGKWL"/>
<keyword evidence="8" id="KW-1185">Reference proteome</keyword>
<evidence type="ECO:0000256" key="2">
    <source>
        <dbReference type="ARBA" id="ARBA00022692"/>
    </source>
</evidence>
<sequence>MDSKNGYKSIVIIDDHAIVTSKRGGDDSTNNDFTSYSYPVITSSVIRSENDEDELVTSVEKQIRSRISPVLPVTPSVDDSKSLANIIPFFGLICSMLSVVCYSLASLIVKILTDLHAVEILGIRSCFQIIFYLGTTIYYGLPFFGSKGQRLDISLRAIFGSIAAITIYMSYRLIPLADASTIQFSAPVFVFFLAYFILGERISLIHIFTGLLALVGVVFVSKPKFILQQFDPSMINNVNYNGVLLALVAAISTAFGMIMLRKLKNTPVQVVVLWFSISTTISAFITLHFLDRFVWPSGGWVEWAWLVGIGFAGIGDQLFMTLAFKYESAGVVSVSRTMTIVLAFIWDTLILDVTVHWTSVLGSCLVTFAVILLAIDKSMENEQNIFKRTWNKISGKIDNKATNEERTKLVTE</sequence>
<keyword evidence="4 5" id="KW-0472">Membrane</keyword>
<feature type="domain" description="EamA" evidence="6">
    <location>
        <begin position="90"/>
        <end position="221"/>
    </location>
</feature>
<evidence type="ECO:0000259" key="6">
    <source>
        <dbReference type="Pfam" id="PF00892"/>
    </source>
</evidence>
<dbReference type="AlphaFoldDB" id="A0A9Q0RSW0"/>
<evidence type="ECO:0000256" key="5">
    <source>
        <dbReference type="SAM" id="Phobius"/>
    </source>
</evidence>
<evidence type="ECO:0000313" key="8">
    <source>
        <dbReference type="Proteomes" id="UP001142055"/>
    </source>
</evidence>
<accession>A0A9Q0RSW0</accession>
<feature type="transmembrane region" description="Helical" evidence="5">
    <location>
        <begin position="86"/>
        <end position="109"/>
    </location>
</feature>
<reference evidence="7" key="1">
    <citation type="submission" date="2022-12" db="EMBL/GenBank/DDBJ databases">
        <title>Genome assemblies of Blomia tropicalis.</title>
        <authorList>
            <person name="Cui Y."/>
        </authorList>
    </citation>
    <scope>NUCLEOTIDE SEQUENCE</scope>
    <source>
        <tissue evidence="7">Adult mites</tissue>
    </source>
</reference>